<dbReference type="Gene3D" id="3.30.160.60">
    <property type="entry name" value="Classic Zinc Finger"/>
    <property type="match status" value="5"/>
</dbReference>
<evidence type="ECO:0000259" key="9">
    <source>
        <dbReference type="PROSITE" id="PS50157"/>
    </source>
</evidence>
<evidence type="ECO:0000256" key="4">
    <source>
        <dbReference type="ARBA" id="ARBA00022771"/>
    </source>
</evidence>
<dbReference type="FunFam" id="3.30.160.60:FF:000446">
    <property type="entry name" value="Zinc finger protein"/>
    <property type="match status" value="2"/>
</dbReference>
<keyword evidence="10" id="KW-1185">Reference proteome</keyword>
<dbReference type="PROSITE" id="PS00028">
    <property type="entry name" value="ZINC_FINGER_C2H2_1"/>
    <property type="match status" value="4"/>
</dbReference>
<feature type="domain" description="C2H2-type" evidence="9">
    <location>
        <begin position="572"/>
        <end position="599"/>
    </location>
</feature>
<dbReference type="PANTHER" id="PTHR24394:SF44">
    <property type="entry name" value="ZINC FINGER PROTEIN 271-LIKE"/>
    <property type="match status" value="1"/>
</dbReference>
<organism evidence="10 11">
    <name type="scientific">Vanessa tameamea</name>
    <name type="common">Kamehameha butterfly</name>
    <dbReference type="NCBI Taxonomy" id="334116"/>
    <lineage>
        <taxon>Eukaryota</taxon>
        <taxon>Metazoa</taxon>
        <taxon>Ecdysozoa</taxon>
        <taxon>Arthropoda</taxon>
        <taxon>Hexapoda</taxon>
        <taxon>Insecta</taxon>
        <taxon>Pterygota</taxon>
        <taxon>Neoptera</taxon>
        <taxon>Endopterygota</taxon>
        <taxon>Lepidoptera</taxon>
        <taxon>Glossata</taxon>
        <taxon>Ditrysia</taxon>
        <taxon>Papilionoidea</taxon>
        <taxon>Nymphalidae</taxon>
        <taxon>Nymphalinae</taxon>
        <taxon>Vanessa</taxon>
    </lineage>
</organism>
<dbReference type="PROSITE" id="PS50157">
    <property type="entry name" value="ZINC_FINGER_C2H2_2"/>
    <property type="match status" value="6"/>
</dbReference>
<feature type="domain" description="C2H2-type" evidence="9">
    <location>
        <begin position="516"/>
        <end position="543"/>
    </location>
</feature>
<feature type="region of interest" description="Disordered" evidence="8">
    <location>
        <begin position="415"/>
        <end position="439"/>
    </location>
</feature>
<keyword evidence="6" id="KW-0539">Nucleus</keyword>
<keyword evidence="4 7" id="KW-0863">Zinc-finger</keyword>
<dbReference type="GO" id="GO:0000981">
    <property type="term" value="F:DNA-binding transcription factor activity, RNA polymerase II-specific"/>
    <property type="evidence" value="ECO:0007669"/>
    <property type="project" value="TreeGrafter"/>
</dbReference>
<evidence type="ECO:0000313" key="11">
    <source>
        <dbReference type="RefSeq" id="XP_026483333.1"/>
    </source>
</evidence>
<dbReference type="InterPro" id="IPR013087">
    <property type="entry name" value="Znf_C2H2_type"/>
</dbReference>
<dbReference type="OMA" id="FHIKSEQ"/>
<proteinExistence type="predicted"/>
<dbReference type="AlphaFoldDB" id="A0A8B8HEW1"/>
<keyword evidence="5" id="KW-0862">Zinc</keyword>
<dbReference type="PANTHER" id="PTHR24394">
    <property type="entry name" value="ZINC FINGER PROTEIN"/>
    <property type="match status" value="1"/>
</dbReference>
<dbReference type="InterPro" id="IPR036236">
    <property type="entry name" value="Znf_C2H2_sf"/>
</dbReference>
<dbReference type="GeneID" id="113391556"/>
<evidence type="ECO:0000256" key="1">
    <source>
        <dbReference type="ARBA" id="ARBA00004123"/>
    </source>
</evidence>
<dbReference type="SUPFAM" id="SSF57667">
    <property type="entry name" value="beta-beta-alpha zinc fingers"/>
    <property type="match status" value="4"/>
</dbReference>
<evidence type="ECO:0000256" key="6">
    <source>
        <dbReference type="ARBA" id="ARBA00023242"/>
    </source>
</evidence>
<feature type="domain" description="C2H2-type" evidence="9">
    <location>
        <begin position="600"/>
        <end position="627"/>
    </location>
</feature>
<evidence type="ECO:0000313" key="10">
    <source>
        <dbReference type="Proteomes" id="UP001652626"/>
    </source>
</evidence>
<dbReference type="OrthoDB" id="6077919at2759"/>
<dbReference type="FunFam" id="3.30.160.60:FF:000702">
    <property type="entry name" value="Transcription factor E4F1 isoform 1"/>
    <property type="match status" value="1"/>
</dbReference>
<dbReference type="GO" id="GO:0008270">
    <property type="term" value="F:zinc ion binding"/>
    <property type="evidence" value="ECO:0007669"/>
    <property type="project" value="UniProtKB-KW"/>
</dbReference>
<keyword evidence="3" id="KW-0677">Repeat</keyword>
<sequence length="748" mass="86876">MDFVKREDNNIFDEETYKMYLETLQKSHMIDTPDYQHTAISMEQLHQAMQSSLNSSSLVHNFQLPLSPRQMSTLMLKTNHITRSLNFNELPSHLPKNLTMEMELISLPNDLPHNLRHDDMLTQNLSRNLDITLARTLNNELELQNTLSHVQSLQEHELTRNIGAELNHSLSRVNDLSQNIGRDIPHELGNEIDLSHLSRQNLEPDVILSQEDSRRSHSVQAAVDSHLLEQQLVHRLEQNMALRLDQTLDRLDQPLNQRIDQTLAQRLDQNLPQRLDQTLAQRLDQRLFNSSLLHEQKLEPNEHLYSVACHIKSEQEDDGYFYDNMNQGMANTGLNGEIPQQADHSQPSSNLHHDQIYSLYNNQIPISALNPIDLYSRQQNYVQNYITDVSRENPQNLVVHRQFDNSSPYTEEFKKLRQDGEGGKKDSKIEEPKENLKPTDQNKMYYEYSNDYMVTEKNENDPSSNNKIPDELSMSIKGEYVCYKCNEVFPSKRLLKQHAKTCENGENSELEKLGKFSCSQCAYRCQSPAILKIHERTHTGEKPYACTFCDYKSGQKNNVAKHILVHMKQKPFGCQYCDYRCAQKNNLVVHERTHTGYKPFACPFCDYRTVQKPNLVKHMYLHTDQKPFSCDMCNYRCVQKTNLTKHKQRHLNEKDGDKIDTKAPIKPYKPRQKSVKCPHCSYRCVQKSSLEKHLQFKHNDLNSDIVDSDCGLNLMKTNTCDSIQNLSVKKADYELPQDKVLEPLPLQS</sequence>
<dbReference type="RefSeq" id="XP_026483333.1">
    <property type="nucleotide sequence ID" value="XM_026627548.2"/>
</dbReference>
<evidence type="ECO:0000256" key="8">
    <source>
        <dbReference type="SAM" id="MobiDB-lite"/>
    </source>
</evidence>
<name>A0A8B8HEW1_VANTA</name>
<evidence type="ECO:0000256" key="3">
    <source>
        <dbReference type="ARBA" id="ARBA00022737"/>
    </source>
</evidence>
<keyword evidence="2" id="KW-0479">Metal-binding</keyword>
<feature type="compositionally biased region" description="Basic and acidic residues" evidence="8">
    <location>
        <begin position="415"/>
        <end position="437"/>
    </location>
</feature>
<evidence type="ECO:0000256" key="2">
    <source>
        <dbReference type="ARBA" id="ARBA00022723"/>
    </source>
</evidence>
<feature type="domain" description="C2H2-type" evidence="9">
    <location>
        <begin position="480"/>
        <end position="508"/>
    </location>
</feature>
<reference evidence="11" key="1">
    <citation type="submission" date="2025-08" db="UniProtKB">
        <authorList>
            <consortium name="RefSeq"/>
        </authorList>
    </citation>
    <scope>IDENTIFICATION</scope>
    <source>
        <tissue evidence="11">Whole body</tissue>
    </source>
</reference>
<feature type="domain" description="C2H2-type" evidence="9">
    <location>
        <begin position="628"/>
        <end position="655"/>
    </location>
</feature>
<gene>
    <name evidence="11" type="primary">LOC113391556</name>
</gene>
<evidence type="ECO:0000256" key="5">
    <source>
        <dbReference type="ARBA" id="ARBA00022833"/>
    </source>
</evidence>
<comment type="subcellular location">
    <subcellularLocation>
        <location evidence="1">Nucleus</location>
    </subcellularLocation>
</comment>
<dbReference type="Proteomes" id="UP001652626">
    <property type="component" value="Chromosome 30"/>
</dbReference>
<protein>
    <submittedName>
        <fullName evidence="11">Zinc finger protein 630-like</fullName>
    </submittedName>
</protein>
<feature type="domain" description="C2H2-type" evidence="9">
    <location>
        <begin position="544"/>
        <end position="571"/>
    </location>
</feature>
<dbReference type="SMART" id="SM00355">
    <property type="entry name" value="ZnF_C2H2"/>
    <property type="match status" value="7"/>
</dbReference>
<accession>A0A8B8HEW1</accession>
<evidence type="ECO:0000256" key="7">
    <source>
        <dbReference type="PROSITE-ProRule" id="PRU00042"/>
    </source>
</evidence>
<dbReference type="GO" id="GO:0005634">
    <property type="term" value="C:nucleus"/>
    <property type="evidence" value="ECO:0007669"/>
    <property type="project" value="UniProtKB-SubCell"/>
</dbReference>